<evidence type="ECO:0000256" key="6">
    <source>
        <dbReference type="ARBA" id="ARBA00023014"/>
    </source>
</evidence>
<accession>A0A1S8TRS4</accession>
<feature type="domain" description="Biotin and thiamin synthesis-associated" evidence="7">
    <location>
        <begin position="264"/>
        <end position="369"/>
    </location>
</feature>
<gene>
    <name evidence="8" type="primary">thiH_2</name>
    <name evidence="8" type="ORF">CLPUN_13820</name>
</gene>
<reference evidence="8 9" key="1">
    <citation type="submission" date="2016-05" db="EMBL/GenBank/DDBJ databases">
        <title>Microbial solvent formation.</title>
        <authorList>
            <person name="Poehlein A."/>
            <person name="Montoya Solano J.D."/>
            <person name="Flitsch S."/>
            <person name="Krabben P."/>
            <person name="Duerre P."/>
            <person name="Daniel R."/>
        </authorList>
    </citation>
    <scope>NUCLEOTIDE SEQUENCE [LARGE SCALE GENOMIC DNA]</scope>
    <source>
        <strain evidence="8 9">DSM 2619</strain>
    </source>
</reference>
<dbReference type="PANTHER" id="PTHR43583">
    <property type="entry name" value="2-IMINOACETATE SYNTHASE"/>
    <property type="match status" value="1"/>
</dbReference>
<dbReference type="GO" id="GO:0036355">
    <property type="term" value="F:2-iminoacetate synthase activity"/>
    <property type="evidence" value="ECO:0007669"/>
    <property type="project" value="UniProtKB-EC"/>
</dbReference>
<dbReference type="CDD" id="cd01335">
    <property type="entry name" value="Radical_SAM"/>
    <property type="match status" value="1"/>
</dbReference>
<dbReference type="PANTHER" id="PTHR43583:SF1">
    <property type="entry name" value="2-IMINOACETATE SYNTHASE"/>
    <property type="match status" value="1"/>
</dbReference>
<keyword evidence="2" id="KW-0004">4Fe-4S</keyword>
<dbReference type="InterPro" id="IPR007197">
    <property type="entry name" value="rSAM"/>
</dbReference>
<keyword evidence="3" id="KW-0949">S-adenosyl-L-methionine</keyword>
<keyword evidence="5" id="KW-0408">Iron</keyword>
<dbReference type="GO" id="GO:0051539">
    <property type="term" value="F:4 iron, 4 sulfur cluster binding"/>
    <property type="evidence" value="ECO:0007669"/>
    <property type="project" value="UniProtKB-KW"/>
</dbReference>
<keyword evidence="9" id="KW-1185">Reference proteome</keyword>
<comment type="cofactor">
    <cofactor evidence="1">
        <name>[4Fe-4S] cluster</name>
        <dbReference type="ChEBI" id="CHEBI:49883"/>
    </cofactor>
</comment>
<dbReference type="InterPro" id="IPR013785">
    <property type="entry name" value="Aldolase_TIM"/>
</dbReference>
<evidence type="ECO:0000256" key="2">
    <source>
        <dbReference type="ARBA" id="ARBA00022485"/>
    </source>
</evidence>
<organism evidence="8 9">
    <name type="scientific">Clostridium puniceum</name>
    <dbReference type="NCBI Taxonomy" id="29367"/>
    <lineage>
        <taxon>Bacteria</taxon>
        <taxon>Bacillati</taxon>
        <taxon>Bacillota</taxon>
        <taxon>Clostridia</taxon>
        <taxon>Eubacteriales</taxon>
        <taxon>Clostridiaceae</taxon>
        <taxon>Clostridium</taxon>
    </lineage>
</organism>
<comment type="caution">
    <text evidence="8">The sequence shown here is derived from an EMBL/GenBank/DDBJ whole genome shotgun (WGS) entry which is preliminary data.</text>
</comment>
<dbReference type="SUPFAM" id="SSF102114">
    <property type="entry name" value="Radical SAM enzymes"/>
    <property type="match status" value="1"/>
</dbReference>
<dbReference type="AlphaFoldDB" id="A0A1S8TRS4"/>
<dbReference type="Gene3D" id="3.20.20.70">
    <property type="entry name" value="Aldolase class I"/>
    <property type="match status" value="1"/>
</dbReference>
<dbReference type="SFLD" id="SFLDG01081">
    <property type="entry name" value="cleavage_of_the_Ca-Cb_bond_in"/>
    <property type="match status" value="1"/>
</dbReference>
<protein>
    <submittedName>
        <fullName evidence="8">2-iminoacetate synthase</fullName>
        <ecNumber evidence="8">4.1.99.19</ecNumber>
    </submittedName>
</protein>
<dbReference type="GO" id="GO:0005506">
    <property type="term" value="F:iron ion binding"/>
    <property type="evidence" value="ECO:0007669"/>
    <property type="project" value="InterPro"/>
</dbReference>
<dbReference type="Pfam" id="PF06968">
    <property type="entry name" value="BATS"/>
    <property type="match status" value="1"/>
</dbReference>
<dbReference type="InterPro" id="IPR034428">
    <property type="entry name" value="ThiH/NoCL/HydG-like"/>
</dbReference>
<dbReference type="SMART" id="SM00876">
    <property type="entry name" value="BATS"/>
    <property type="match status" value="1"/>
</dbReference>
<dbReference type="STRING" id="29367.CLPUN_13820"/>
<dbReference type="Pfam" id="PF04055">
    <property type="entry name" value="Radical_SAM"/>
    <property type="match status" value="1"/>
</dbReference>
<evidence type="ECO:0000256" key="1">
    <source>
        <dbReference type="ARBA" id="ARBA00001966"/>
    </source>
</evidence>
<keyword evidence="8" id="KW-0456">Lyase</keyword>
<name>A0A1S8TRS4_9CLOT</name>
<dbReference type="InterPro" id="IPR010722">
    <property type="entry name" value="BATS_dom"/>
</dbReference>
<dbReference type="NCBIfam" id="TIGR02351">
    <property type="entry name" value="thiH"/>
    <property type="match status" value="1"/>
</dbReference>
<dbReference type="InterPro" id="IPR012726">
    <property type="entry name" value="ThiH"/>
</dbReference>
<dbReference type="EC" id="4.1.99.19" evidence="8"/>
<evidence type="ECO:0000259" key="7">
    <source>
        <dbReference type="SMART" id="SM00876"/>
    </source>
</evidence>
<dbReference type="Proteomes" id="UP000190890">
    <property type="component" value="Unassembled WGS sequence"/>
</dbReference>
<evidence type="ECO:0000313" key="9">
    <source>
        <dbReference type="Proteomes" id="UP000190890"/>
    </source>
</evidence>
<dbReference type="SFLD" id="SFLDS00029">
    <property type="entry name" value="Radical_SAM"/>
    <property type="match status" value="1"/>
</dbReference>
<dbReference type="SFLD" id="SFLDF00301">
    <property type="entry name" value="2-iminoacetate_synthase_(ThiH)"/>
    <property type="match status" value="1"/>
</dbReference>
<evidence type="ECO:0000313" key="8">
    <source>
        <dbReference type="EMBL" id="OOM80272.1"/>
    </source>
</evidence>
<sequence>MYEQKYLENSVYQFLKKYDEFDFYRFWDNVTKDDVLRVLSKRNLDEEDLLILLSETAEDFLEEMAQKAHKLTDQYFGKTVYLYTPMYIANYCINRCAYCGYSHDNVISRRKLIMEEIAEEAKSISQEGFKQILFLTGESPKDTPVSYVAEAAGVLRSYFPSVALEVYPMDEEEYRQVVTKGVDSLTVFQEVYDEEIYGQVHLGGPKKNFRYRLETPERAIRAGVRSVNIGALLGLNDWRIEMFKEGIHGLYLKKTFPEAEVCFSFSRIRPCIGGFSDIIDVSDRNLVQCIVAIRNMFPNSVLNISTREAEGFRDHLIPLGINKISAGVSTSVGGHTLNKEDAGESQFDTNDKRSTTQIKQMLKNIGYQPIFKDWESFV</sequence>
<keyword evidence="6" id="KW-0411">Iron-sulfur</keyword>
<dbReference type="InterPro" id="IPR058240">
    <property type="entry name" value="rSAM_sf"/>
</dbReference>
<evidence type="ECO:0000256" key="4">
    <source>
        <dbReference type="ARBA" id="ARBA00022723"/>
    </source>
</evidence>
<proteinExistence type="predicted"/>
<keyword evidence="4" id="KW-0479">Metal-binding</keyword>
<dbReference type="SFLD" id="SFLDG01060">
    <property type="entry name" value="BATS_domain_containing"/>
    <property type="match status" value="1"/>
</dbReference>
<dbReference type="RefSeq" id="WP_077846583.1">
    <property type="nucleotide sequence ID" value="NZ_LZZM01000089.1"/>
</dbReference>
<dbReference type="EMBL" id="LZZM01000089">
    <property type="protein sequence ID" value="OOM80272.1"/>
    <property type="molecule type" value="Genomic_DNA"/>
</dbReference>
<evidence type="ECO:0000256" key="5">
    <source>
        <dbReference type="ARBA" id="ARBA00023004"/>
    </source>
</evidence>
<dbReference type="OrthoDB" id="9801120at2"/>
<evidence type="ECO:0000256" key="3">
    <source>
        <dbReference type="ARBA" id="ARBA00022691"/>
    </source>
</evidence>